<keyword evidence="3" id="KW-1185">Reference proteome</keyword>
<keyword evidence="1" id="KW-1133">Transmembrane helix</keyword>
<keyword evidence="1" id="KW-0472">Membrane</keyword>
<dbReference type="EMBL" id="JARFPL010000011">
    <property type="protein sequence ID" value="MDF0592895.1"/>
    <property type="molecule type" value="Genomic_DNA"/>
</dbReference>
<organism evidence="2 3">
    <name type="scientific">Candidatus Methanocrinis alkalitolerans</name>
    <dbReference type="NCBI Taxonomy" id="3033395"/>
    <lineage>
        <taxon>Archaea</taxon>
        <taxon>Methanobacteriati</taxon>
        <taxon>Methanobacteriota</taxon>
        <taxon>Stenosarchaea group</taxon>
        <taxon>Methanomicrobia</taxon>
        <taxon>Methanotrichales</taxon>
        <taxon>Methanotrichaceae</taxon>
        <taxon>Methanocrinis</taxon>
    </lineage>
</organism>
<sequence>MVATYHLEIWQIVVICILLLPLFFIANYVVVTKMVRERKIREERVDRFVAASVARDMSPENRSKPRPRRRF</sequence>
<protein>
    <submittedName>
        <fullName evidence="2">Uncharacterized protein</fullName>
    </submittedName>
</protein>
<comment type="caution">
    <text evidence="2">The sequence shown here is derived from an EMBL/GenBank/DDBJ whole genome shotgun (WGS) entry which is preliminary data.</text>
</comment>
<name>A0ABT5XDV0_9EURY</name>
<evidence type="ECO:0000313" key="2">
    <source>
        <dbReference type="EMBL" id="MDF0592895.1"/>
    </source>
</evidence>
<evidence type="ECO:0000256" key="1">
    <source>
        <dbReference type="SAM" id="Phobius"/>
    </source>
</evidence>
<reference evidence="2 3" key="1">
    <citation type="submission" date="2023-03" db="EMBL/GenBank/DDBJ databases">
        <title>Whole genome sequencing of Methanotrichaceae archaeon M04Ac.</title>
        <authorList>
            <person name="Khomyakova M.A."/>
            <person name="Merkel A.Y."/>
            <person name="Slobodkin A.I."/>
        </authorList>
    </citation>
    <scope>NUCLEOTIDE SEQUENCE [LARGE SCALE GENOMIC DNA]</scope>
    <source>
        <strain evidence="2 3">M04Ac</strain>
    </source>
</reference>
<accession>A0ABT5XDV0</accession>
<dbReference type="Proteomes" id="UP001215956">
    <property type="component" value="Unassembled WGS sequence"/>
</dbReference>
<keyword evidence="1" id="KW-0812">Transmembrane</keyword>
<proteinExistence type="predicted"/>
<feature type="transmembrane region" description="Helical" evidence="1">
    <location>
        <begin position="12"/>
        <end position="31"/>
    </location>
</feature>
<dbReference type="RefSeq" id="WP_316968602.1">
    <property type="nucleotide sequence ID" value="NZ_JARFPL010000011.1"/>
</dbReference>
<gene>
    <name evidence="2" type="ORF">P0O24_04795</name>
</gene>
<evidence type="ECO:0000313" key="3">
    <source>
        <dbReference type="Proteomes" id="UP001215956"/>
    </source>
</evidence>